<evidence type="ECO:0000313" key="2">
    <source>
        <dbReference type="EMBL" id="GFH10902.1"/>
    </source>
</evidence>
<feature type="region of interest" description="Disordered" evidence="1">
    <location>
        <begin position="1"/>
        <end position="20"/>
    </location>
</feature>
<dbReference type="Proteomes" id="UP000485058">
    <property type="component" value="Unassembled WGS sequence"/>
</dbReference>
<proteinExistence type="predicted"/>
<keyword evidence="3" id="KW-1185">Reference proteome</keyword>
<evidence type="ECO:0000313" key="3">
    <source>
        <dbReference type="Proteomes" id="UP000485058"/>
    </source>
</evidence>
<dbReference type="AlphaFoldDB" id="A0A699Z619"/>
<sequence length="80" mass="8110">MPKGDAAGPNDRKQYKASSSARAAEVLTARAAGGAFGGLLPAAPLVPTNAHWVARAPTISVSTHPASCSIQRTLFMHAGA</sequence>
<gene>
    <name evidence="2" type="ORF">HaLaN_06304</name>
</gene>
<protein>
    <submittedName>
        <fullName evidence="2">Uncharacterized protein</fullName>
    </submittedName>
</protein>
<evidence type="ECO:0000256" key="1">
    <source>
        <dbReference type="SAM" id="MobiDB-lite"/>
    </source>
</evidence>
<accession>A0A699Z619</accession>
<name>A0A699Z619_HAELA</name>
<comment type="caution">
    <text evidence="2">The sequence shown here is derived from an EMBL/GenBank/DDBJ whole genome shotgun (WGS) entry which is preliminary data.</text>
</comment>
<reference evidence="2 3" key="1">
    <citation type="submission" date="2020-02" db="EMBL/GenBank/DDBJ databases">
        <title>Draft genome sequence of Haematococcus lacustris strain NIES-144.</title>
        <authorList>
            <person name="Morimoto D."/>
            <person name="Nakagawa S."/>
            <person name="Yoshida T."/>
            <person name="Sawayama S."/>
        </authorList>
    </citation>
    <scope>NUCLEOTIDE SEQUENCE [LARGE SCALE GENOMIC DNA]</scope>
    <source>
        <strain evidence="2 3">NIES-144</strain>
    </source>
</reference>
<organism evidence="2 3">
    <name type="scientific">Haematococcus lacustris</name>
    <name type="common">Green alga</name>
    <name type="synonym">Haematococcus pluvialis</name>
    <dbReference type="NCBI Taxonomy" id="44745"/>
    <lineage>
        <taxon>Eukaryota</taxon>
        <taxon>Viridiplantae</taxon>
        <taxon>Chlorophyta</taxon>
        <taxon>core chlorophytes</taxon>
        <taxon>Chlorophyceae</taxon>
        <taxon>CS clade</taxon>
        <taxon>Chlamydomonadales</taxon>
        <taxon>Haematococcaceae</taxon>
        <taxon>Haematococcus</taxon>
    </lineage>
</organism>
<dbReference type="EMBL" id="BLLF01000357">
    <property type="protein sequence ID" value="GFH10902.1"/>
    <property type="molecule type" value="Genomic_DNA"/>
</dbReference>